<keyword evidence="2" id="KW-1185">Reference proteome</keyword>
<evidence type="ECO:0000313" key="1">
    <source>
        <dbReference type="EMBL" id="RAK58342.1"/>
    </source>
</evidence>
<dbReference type="InterPro" id="IPR014598">
    <property type="entry name" value="UCP035865"/>
</dbReference>
<gene>
    <name evidence="1" type="ORF">DJ021_00215</name>
</gene>
<dbReference type="AlphaFoldDB" id="A0A328AT86"/>
<dbReference type="PIRSF" id="PIRSF035865">
    <property type="entry name" value="UCP035865"/>
    <property type="match status" value="1"/>
</dbReference>
<dbReference type="OrthoDB" id="9798569at2"/>
<comment type="caution">
    <text evidence="1">The sequence shown here is derived from an EMBL/GenBank/DDBJ whole genome shotgun (WGS) entry which is preliminary data.</text>
</comment>
<dbReference type="EMBL" id="QFYP01000001">
    <property type="protein sequence ID" value="RAK58342.1"/>
    <property type="molecule type" value="Genomic_DNA"/>
</dbReference>
<protein>
    <recommendedName>
        <fullName evidence="3">DUF2336 domain-containing protein</fullName>
    </recommendedName>
</protein>
<evidence type="ECO:0000313" key="2">
    <source>
        <dbReference type="Proteomes" id="UP000249842"/>
    </source>
</evidence>
<sequence>MATTRAALTEEDIRTLVKGATPDERAAAAQKLCRSIERLPLSDQERELAAEILGIMARDAAELVRRALAVTLKESPLVPREVALRLARDVESISLPMLSFSPAFTDDDLADIVRLGGPVRQLAIAKRPKLSRKVTEALAEAGGERALITACANDNADFAEKALQRVIDRFDTSEKVLAAVAYRAVLPLSVSERLITLVGEQVRDHLISHHAVSPEIALQIAVGSAERATVDLVDQAGRTADVKGFVSYLNQGKRLTPSLLLRALAQGHMTFFEWGVAELAGVPHHRTWLMIHDAGPLGLRAIYERAGLPARVFPAFRAAVDTFHSMEFDGGARDRERFQEKLLQRFLTQPHSATRDDVDYLLDKMDRVSREARDSLQAAESA</sequence>
<proteinExistence type="predicted"/>
<dbReference type="RefSeq" id="WP_111455614.1">
    <property type="nucleotide sequence ID" value="NZ_QFYP01000001.1"/>
</dbReference>
<dbReference type="InterPro" id="IPR019285">
    <property type="entry name" value="DUF2336"/>
</dbReference>
<evidence type="ECO:0008006" key="3">
    <source>
        <dbReference type="Google" id="ProtNLM"/>
    </source>
</evidence>
<reference evidence="2" key="1">
    <citation type="submission" date="2018-05" db="EMBL/GenBank/DDBJ databases">
        <authorList>
            <person name="Li X."/>
        </authorList>
    </citation>
    <scope>NUCLEOTIDE SEQUENCE [LARGE SCALE GENOMIC DNA]</scope>
    <source>
        <strain evidence="2">HKS-05</strain>
    </source>
</reference>
<organism evidence="1 2">
    <name type="scientific">Phenylobacterium hankyongense</name>
    <dbReference type="NCBI Taxonomy" id="1813876"/>
    <lineage>
        <taxon>Bacteria</taxon>
        <taxon>Pseudomonadati</taxon>
        <taxon>Pseudomonadota</taxon>
        <taxon>Alphaproteobacteria</taxon>
        <taxon>Caulobacterales</taxon>
        <taxon>Caulobacteraceae</taxon>
        <taxon>Phenylobacterium</taxon>
    </lineage>
</organism>
<accession>A0A328AT86</accession>
<dbReference type="Pfam" id="PF10098">
    <property type="entry name" value="DUF2336"/>
    <property type="match status" value="1"/>
</dbReference>
<dbReference type="Proteomes" id="UP000249842">
    <property type="component" value="Unassembled WGS sequence"/>
</dbReference>
<name>A0A328AT86_9CAUL</name>